<feature type="transmembrane region" description="Helical" evidence="1">
    <location>
        <begin position="82"/>
        <end position="103"/>
    </location>
</feature>
<gene>
    <name evidence="3" type="ORF">GCM10011507_28470</name>
</gene>
<comment type="caution">
    <text evidence="3">The sequence shown here is derived from an EMBL/GenBank/DDBJ whole genome shotgun (WGS) entry which is preliminary data.</text>
</comment>
<keyword evidence="1" id="KW-0812">Transmembrane</keyword>
<reference evidence="3" key="1">
    <citation type="journal article" date="2014" name="Int. J. Syst. Evol. Microbiol.">
        <title>Complete genome sequence of Corynebacterium casei LMG S-19264T (=DSM 44701T), isolated from a smear-ripened cheese.</title>
        <authorList>
            <consortium name="US DOE Joint Genome Institute (JGI-PGF)"/>
            <person name="Walter F."/>
            <person name="Albersmeier A."/>
            <person name="Kalinowski J."/>
            <person name="Ruckert C."/>
        </authorList>
    </citation>
    <scope>NUCLEOTIDE SEQUENCE</scope>
    <source>
        <strain evidence="3">CGMCC 1.15447</strain>
    </source>
</reference>
<name>A0A916RXC7_9BACT</name>
<accession>A0A916RXC7</accession>
<dbReference type="InterPro" id="IPR046216">
    <property type="entry name" value="DUF6249"/>
</dbReference>
<keyword evidence="1" id="KW-1133">Transmembrane helix</keyword>
<dbReference type="RefSeq" id="WP_188760185.1">
    <property type="nucleotide sequence ID" value="NZ_BMJB01000002.1"/>
</dbReference>
<organism evidence="3 4">
    <name type="scientific">Edaphobacter acidisoli</name>
    <dbReference type="NCBI Taxonomy" id="2040573"/>
    <lineage>
        <taxon>Bacteria</taxon>
        <taxon>Pseudomonadati</taxon>
        <taxon>Acidobacteriota</taxon>
        <taxon>Terriglobia</taxon>
        <taxon>Terriglobales</taxon>
        <taxon>Acidobacteriaceae</taxon>
        <taxon>Edaphobacter</taxon>
    </lineage>
</organism>
<feature type="transmembrane region" description="Helical" evidence="1">
    <location>
        <begin position="109"/>
        <end position="131"/>
    </location>
</feature>
<protein>
    <recommendedName>
        <fullName evidence="2">DUF6249 domain-containing protein</fullName>
    </recommendedName>
</protein>
<dbReference type="AlphaFoldDB" id="A0A916RXC7"/>
<dbReference type="EMBL" id="BMJB01000002">
    <property type="protein sequence ID" value="GGA75410.1"/>
    <property type="molecule type" value="Genomic_DNA"/>
</dbReference>
<sequence>MNEVLSGGLIVPVVAMLIPIVAIIGGIWAQMHSTRMKAEQRMAMIARGMSIAEIEKLLGAPGEDMRPPKDPLRSLSNARRTGIVLVSIGIGLIAFFLLLTAILQVHEVLSGAAAGLIPLAIGIGFFVDYNLQKRELSRFGLEVDADVPPSSHAG</sequence>
<feature type="domain" description="DUF6249" evidence="2">
    <location>
        <begin position="11"/>
        <end position="132"/>
    </location>
</feature>
<evidence type="ECO:0000256" key="1">
    <source>
        <dbReference type="SAM" id="Phobius"/>
    </source>
</evidence>
<keyword evidence="1" id="KW-0472">Membrane</keyword>
<evidence type="ECO:0000259" key="2">
    <source>
        <dbReference type="Pfam" id="PF19762"/>
    </source>
</evidence>
<keyword evidence="4" id="KW-1185">Reference proteome</keyword>
<reference evidence="3" key="2">
    <citation type="submission" date="2020-09" db="EMBL/GenBank/DDBJ databases">
        <authorList>
            <person name="Sun Q."/>
            <person name="Zhou Y."/>
        </authorList>
    </citation>
    <scope>NUCLEOTIDE SEQUENCE</scope>
    <source>
        <strain evidence="3">CGMCC 1.15447</strain>
    </source>
</reference>
<dbReference type="Pfam" id="PF19762">
    <property type="entry name" value="DUF6249"/>
    <property type="match status" value="1"/>
</dbReference>
<evidence type="ECO:0000313" key="4">
    <source>
        <dbReference type="Proteomes" id="UP000648801"/>
    </source>
</evidence>
<evidence type="ECO:0000313" key="3">
    <source>
        <dbReference type="EMBL" id="GGA75410.1"/>
    </source>
</evidence>
<feature type="transmembrane region" description="Helical" evidence="1">
    <location>
        <begin position="6"/>
        <end position="29"/>
    </location>
</feature>
<proteinExistence type="predicted"/>
<dbReference type="Proteomes" id="UP000648801">
    <property type="component" value="Unassembled WGS sequence"/>
</dbReference>